<accession>A0A285GN78</accession>
<dbReference type="Proteomes" id="UP000219573">
    <property type="component" value="Unassembled WGS sequence"/>
</dbReference>
<protein>
    <submittedName>
        <fullName evidence="2">XapX domain-containing protein</fullName>
    </submittedName>
</protein>
<dbReference type="RefSeq" id="WP_097017356.1">
    <property type="nucleotide sequence ID" value="NZ_OBDZ01000008.1"/>
</dbReference>
<reference evidence="3" key="1">
    <citation type="submission" date="2017-09" db="EMBL/GenBank/DDBJ databases">
        <authorList>
            <person name="Varghese N."/>
            <person name="Submissions S."/>
        </authorList>
    </citation>
    <scope>NUCLEOTIDE SEQUENCE [LARGE SCALE GENOMIC DNA]</scope>
    <source>
        <strain evidence="3">MSL47</strain>
    </source>
</reference>
<feature type="transmembrane region" description="Helical" evidence="1">
    <location>
        <begin position="31"/>
        <end position="50"/>
    </location>
</feature>
<gene>
    <name evidence="2" type="ORF">SAMN06265827_10826</name>
</gene>
<dbReference type="NCBIfam" id="TIGR03510">
    <property type="entry name" value="XapX"/>
    <property type="match status" value="1"/>
</dbReference>
<proteinExistence type="predicted"/>
<feature type="transmembrane region" description="Helical" evidence="1">
    <location>
        <begin position="7"/>
        <end position="25"/>
    </location>
</feature>
<dbReference type="InterPro" id="IPR020017">
    <property type="entry name" value="XapX_domain"/>
</dbReference>
<evidence type="ECO:0000313" key="3">
    <source>
        <dbReference type="Proteomes" id="UP000219573"/>
    </source>
</evidence>
<dbReference type="EMBL" id="OBDZ01000008">
    <property type="protein sequence ID" value="SNY23956.1"/>
    <property type="molecule type" value="Genomic_DNA"/>
</dbReference>
<keyword evidence="1" id="KW-1133">Transmembrane helix</keyword>
<organism evidence="2 3">
    <name type="scientific">Orenia metallireducens</name>
    <dbReference type="NCBI Taxonomy" id="1413210"/>
    <lineage>
        <taxon>Bacteria</taxon>
        <taxon>Bacillati</taxon>
        <taxon>Bacillota</taxon>
        <taxon>Clostridia</taxon>
        <taxon>Halanaerobiales</taxon>
        <taxon>Halobacteroidaceae</taxon>
        <taxon>Orenia</taxon>
    </lineage>
</organism>
<dbReference type="AlphaFoldDB" id="A0A285GN78"/>
<sequence>MNQMLMATISGLIVGALFGFLNLPIPAPPNLAGVLGIIGIYLGFILIKSFT</sequence>
<keyword evidence="3" id="KW-1185">Reference proteome</keyword>
<keyword evidence="1" id="KW-0812">Transmembrane</keyword>
<keyword evidence="1" id="KW-0472">Membrane</keyword>
<name>A0A285GN78_9FIRM</name>
<evidence type="ECO:0000313" key="2">
    <source>
        <dbReference type="EMBL" id="SNY23956.1"/>
    </source>
</evidence>
<evidence type="ECO:0000256" key="1">
    <source>
        <dbReference type="SAM" id="Phobius"/>
    </source>
</evidence>
<dbReference type="STRING" id="1413210.U472_15200"/>